<dbReference type="GO" id="GO:0003677">
    <property type="term" value="F:DNA binding"/>
    <property type="evidence" value="ECO:0007669"/>
    <property type="project" value="UniProtKB-KW"/>
</dbReference>
<evidence type="ECO:0000313" key="9">
    <source>
        <dbReference type="Proteomes" id="UP000015104"/>
    </source>
</evidence>
<keyword evidence="2" id="KW-0479">Metal-binding</keyword>
<dbReference type="AlphaFoldDB" id="T1KEL2"/>
<evidence type="ECO:0000259" key="6">
    <source>
        <dbReference type="Pfam" id="PF08646"/>
    </source>
</evidence>
<comment type="similarity">
    <text evidence="1">Belongs to the replication factor A protein 1 family.</text>
</comment>
<dbReference type="OrthoDB" id="7862263at2759"/>
<dbReference type="STRING" id="32264.T1KEL2"/>
<evidence type="ECO:0000256" key="1">
    <source>
        <dbReference type="ARBA" id="ARBA00005690"/>
    </source>
</evidence>
<protein>
    <recommendedName>
        <fullName evidence="10">Replication protein A subunit</fullName>
    </recommendedName>
</protein>
<dbReference type="KEGG" id="tut:112539807"/>
<keyword evidence="4" id="KW-0862">Zinc</keyword>
<proteinExistence type="inferred from homology"/>
<dbReference type="GeneID" id="112539807"/>
<organism evidence="8 9">
    <name type="scientific">Tetranychus urticae</name>
    <name type="common">Two-spotted spider mite</name>
    <dbReference type="NCBI Taxonomy" id="32264"/>
    <lineage>
        <taxon>Eukaryota</taxon>
        <taxon>Metazoa</taxon>
        <taxon>Ecdysozoa</taxon>
        <taxon>Arthropoda</taxon>
        <taxon>Chelicerata</taxon>
        <taxon>Arachnida</taxon>
        <taxon>Acari</taxon>
        <taxon>Acariformes</taxon>
        <taxon>Trombidiformes</taxon>
        <taxon>Prostigmata</taxon>
        <taxon>Eleutherengona</taxon>
        <taxon>Raphignathae</taxon>
        <taxon>Tetranychoidea</taxon>
        <taxon>Tetranychidae</taxon>
        <taxon>Tetranychus</taxon>
    </lineage>
</organism>
<keyword evidence="5" id="KW-0238">DNA-binding</keyword>
<dbReference type="InterPro" id="IPR013955">
    <property type="entry name" value="Rep_factor-A_C"/>
</dbReference>
<dbReference type="HOGENOM" id="CLU_449282_0_0_1"/>
<evidence type="ECO:0000256" key="2">
    <source>
        <dbReference type="ARBA" id="ARBA00022723"/>
    </source>
</evidence>
<evidence type="ECO:0008006" key="10">
    <source>
        <dbReference type="Google" id="ProtNLM"/>
    </source>
</evidence>
<dbReference type="Pfam" id="PF16900">
    <property type="entry name" value="REPA_OB_2"/>
    <property type="match status" value="1"/>
</dbReference>
<name>T1KEL2_TETUR</name>
<dbReference type="eggNOG" id="KOG0851">
    <property type="taxonomic scope" value="Eukaryota"/>
</dbReference>
<evidence type="ECO:0000256" key="5">
    <source>
        <dbReference type="ARBA" id="ARBA00023125"/>
    </source>
</evidence>
<evidence type="ECO:0000259" key="7">
    <source>
        <dbReference type="Pfam" id="PF16900"/>
    </source>
</evidence>
<dbReference type="EMBL" id="CAEY01000025">
    <property type="status" value="NOT_ANNOTATED_CDS"/>
    <property type="molecule type" value="Genomic_DNA"/>
</dbReference>
<sequence>MSLSTGSIQSIISGRFILNPKLQLVSISMGDEAHRYCQISDGIDSHPCVISIVSGLVLREGLVIQLKNYLYHFSLQFNKNIIEIINFDIPDVEPGIQDSVPPASDTDLLNLSSSATHQLDINNEDISAQDLSSDTDLLNLSSNATHQLDISNEDNSAHDLSSNIALDRSPSDHTSVISRPSILSNISPVSATSGSSLPVITPTKRLADSISPYSLVFTPASALYAKRSKNLFLEPIPIKDLSFQLSWKIKGRVIRKGGLGNMKSGNWHWFCFEVSDLSGTIKINAFKQESTRFFDVIKLGKVFSISNGDLVPVDSSKLPYNRTGHPYEITLKNTSVIREETNFNEEDYPNATFVKISSLKNMSPGAVIDTLGVCIFSTLISNGSRRSVLILDDSAAEIRVSVWNLSPSDFNPAIGSVIVLRGAKLTHQFFGRILTISSVATVEVDPDIPEVHSLLEWFKTHGATSSSTSLSRGFVGETSLINSLPLSLQSNVIMFTNLEVSVRSGSGYIYQAHTDCGKKVQIYKGNIPVCEECKDTRPDLLHQLVITLQVSDSSGQAEVVAFTDVALELLNITLDDVPGITNDDITSALNSFTDKNFKFCVKSRETFFHGKSHIQHSIKYFTKINSPEI</sequence>
<evidence type="ECO:0000256" key="4">
    <source>
        <dbReference type="ARBA" id="ARBA00022833"/>
    </source>
</evidence>
<feature type="domain" description="Replication protein A OB" evidence="7">
    <location>
        <begin position="356"/>
        <end position="444"/>
    </location>
</feature>
<dbReference type="EnsemblMetazoa" id="tetur108g00020.1">
    <property type="protein sequence ID" value="tetur108g00020.1"/>
    <property type="gene ID" value="tetur108g00020"/>
</dbReference>
<dbReference type="InterPro" id="IPR012340">
    <property type="entry name" value="NA-bd_OB-fold"/>
</dbReference>
<dbReference type="RefSeq" id="XP_025018364.1">
    <property type="nucleotide sequence ID" value="XM_025162596.1"/>
</dbReference>
<dbReference type="SUPFAM" id="SSF50249">
    <property type="entry name" value="Nucleic acid-binding proteins"/>
    <property type="match status" value="3"/>
</dbReference>
<reference evidence="9" key="1">
    <citation type="submission" date="2011-08" db="EMBL/GenBank/DDBJ databases">
        <authorList>
            <person name="Rombauts S."/>
        </authorList>
    </citation>
    <scope>NUCLEOTIDE SEQUENCE</scope>
    <source>
        <strain evidence="9">London</strain>
    </source>
</reference>
<accession>T1KEL2</accession>
<dbReference type="Pfam" id="PF08646">
    <property type="entry name" value="Rep_fac-A_C"/>
    <property type="match status" value="1"/>
</dbReference>
<reference evidence="8" key="2">
    <citation type="submission" date="2015-06" db="UniProtKB">
        <authorList>
            <consortium name="EnsemblMetazoa"/>
        </authorList>
    </citation>
    <scope>IDENTIFICATION</scope>
</reference>
<dbReference type="FunFam" id="2.40.50.140:FF:000041">
    <property type="entry name" value="Replication protein A subunit"/>
    <property type="match status" value="1"/>
</dbReference>
<dbReference type="InterPro" id="IPR031657">
    <property type="entry name" value="REPA_OB_2"/>
</dbReference>
<keyword evidence="9" id="KW-1185">Reference proteome</keyword>
<dbReference type="Gene3D" id="2.40.50.140">
    <property type="entry name" value="Nucleic acid-binding proteins"/>
    <property type="match status" value="3"/>
</dbReference>
<dbReference type="GO" id="GO:0008270">
    <property type="term" value="F:zinc ion binding"/>
    <property type="evidence" value="ECO:0007669"/>
    <property type="project" value="UniProtKB-KW"/>
</dbReference>
<feature type="domain" description="Replication factor A C-terminal" evidence="6">
    <location>
        <begin position="508"/>
        <end position="625"/>
    </location>
</feature>
<evidence type="ECO:0000313" key="8">
    <source>
        <dbReference type="EnsemblMetazoa" id="tetur108g00020.1"/>
    </source>
</evidence>
<dbReference type="Proteomes" id="UP000015104">
    <property type="component" value="Unassembled WGS sequence"/>
</dbReference>
<evidence type="ECO:0000256" key="3">
    <source>
        <dbReference type="ARBA" id="ARBA00022771"/>
    </source>
</evidence>
<keyword evidence="3" id="KW-0863">Zinc-finger</keyword>